<dbReference type="PANTHER" id="PTHR21377:SF0">
    <property type="entry name" value="PROTEIN FAM210B, MITOCHONDRIAL"/>
    <property type="match status" value="1"/>
</dbReference>
<keyword evidence="5" id="KW-1185">Reference proteome</keyword>
<evidence type="ECO:0000313" key="4">
    <source>
        <dbReference type="EMBL" id="KAK8069126.1"/>
    </source>
</evidence>
<evidence type="ECO:0000259" key="3">
    <source>
        <dbReference type="Pfam" id="PF06916"/>
    </source>
</evidence>
<name>A0ABR1VFN7_9PEZI</name>
<comment type="caution">
    <text evidence="4">The sequence shown here is derived from an EMBL/GenBank/DDBJ whole genome shotgun (WGS) entry which is preliminary data.</text>
</comment>
<feature type="compositionally biased region" description="Polar residues" evidence="1">
    <location>
        <begin position="94"/>
        <end position="104"/>
    </location>
</feature>
<sequence>MLRTTLRQCFTLLSPAGAPTSRAAAQISGRALWVRNFSEASQSTIQASRTNLSVRQKLPNHASRTRQSILRAPCRAFHRTSRLRRPKTAPKGTNGKNGNANEPQGLSARLKKLSREYGWSAVGVYLAMSILDFPFCFLLVRVVGTDRIGALEHYVVSNAKKLIPEGLKTWWHDYRQSMKNAEQDNFGNDEISEHVEMATWGVEEADARNKAEASKSDKRGAGKWPSLTRYFNAGLGTQLALAYAIHKSFIFIRVPLTAAVTPKVVKVLRSWGWNIGKRVSKTKK</sequence>
<dbReference type="InterPro" id="IPR009688">
    <property type="entry name" value="FAM210A/B-like_dom"/>
</dbReference>
<dbReference type="PANTHER" id="PTHR21377">
    <property type="entry name" value="PROTEIN FAM210B, MITOCHONDRIAL"/>
    <property type="match status" value="1"/>
</dbReference>
<accession>A0ABR1VFN7</accession>
<proteinExistence type="predicted"/>
<evidence type="ECO:0000256" key="1">
    <source>
        <dbReference type="SAM" id="MobiDB-lite"/>
    </source>
</evidence>
<evidence type="ECO:0000313" key="5">
    <source>
        <dbReference type="Proteomes" id="UP001480595"/>
    </source>
</evidence>
<dbReference type="InterPro" id="IPR045866">
    <property type="entry name" value="FAM210A/B-like"/>
</dbReference>
<dbReference type="Proteomes" id="UP001480595">
    <property type="component" value="Unassembled WGS sequence"/>
</dbReference>
<reference evidence="4 5" key="1">
    <citation type="submission" date="2023-01" db="EMBL/GenBank/DDBJ databases">
        <title>Analysis of 21 Apiospora genomes using comparative genomics revels a genus with tremendous synthesis potential of carbohydrate active enzymes and secondary metabolites.</title>
        <authorList>
            <person name="Sorensen T."/>
        </authorList>
    </citation>
    <scope>NUCLEOTIDE SEQUENCE [LARGE SCALE GENOMIC DNA]</scope>
    <source>
        <strain evidence="4 5">CBS 135458</strain>
    </source>
</reference>
<organism evidence="4 5">
    <name type="scientific">Apiospora phragmitis</name>
    <dbReference type="NCBI Taxonomy" id="2905665"/>
    <lineage>
        <taxon>Eukaryota</taxon>
        <taxon>Fungi</taxon>
        <taxon>Dikarya</taxon>
        <taxon>Ascomycota</taxon>
        <taxon>Pezizomycotina</taxon>
        <taxon>Sordariomycetes</taxon>
        <taxon>Xylariomycetidae</taxon>
        <taxon>Amphisphaeriales</taxon>
        <taxon>Apiosporaceae</taxon>
        <taxon>Apiospora</taxon>
    </lineage>
</organism>
<dbReference type="Pfam" id="PF06916">
    <property type="entry name" value="FAM210A-B_dom"/>
    <property type="match status" value="1"/>
</dbReference>
<gene>
    <name evidence="4" type="ORF">PG994_005742</name>
</gene>
<dbReference type="RefSeq" id="XP_066716420.1">
    <property type="nucleotide sequence ID" value="XM_066857151.1"/>
</dbReference>
<keyword evidence="2" id="KW-0812">Transmembrane</keyword>
<protein>
    <submittedName>
        <fullName evidence="4">Peptide alpha-N-acetyltransferase</fullName>
    </submittedName>
</protein>
<feature type="transmembrane region" description="Helical" evidence="2">
    <location>
        <begin position="117"/>
        <end position="140"/>
    </location>
</feature>
<evidence type="ECO:0000256" key="2">
    <source>
        <dbReference type="SAM" id="Phobius"/>
    </source>
</evidence>
<feature type="domain" description="DUF1279" evidence="3">
    <location>
        <begin position="109"/>
        <end position="262"/>
    </location>
</feature>
<keyword evidence="2" id="KW-1133">Transmembrane helix</keyword>
<dbReference type="GeneID" id="92090214"/>
<dbReference type="EMBL" id="JAQQWL010000006">
    <property type="protein sequence ID" value="KAK8069126.1"/>
    <property type="molecule type" value="Genomic_DNA"/>
</dbReference>
<feature type="region of interest" description="Disordered" evidence="1">
    <location>
        <begin position="80"/>
        <end position="105"/>
    </location>
</feature>
<keyword evidence="2" id="KW-0472">Membrane</keyword>